<gene>
    <name evidence="2" type="ORF">GCM10023353_01560</name>
</gene>
<dbReference type="Gene3D" id="3.90.1200.10">
    <property type="match status" value="1"/>
</dbReference>
<keyword evidence="3" id="KW-1185">Reference proteome</keyword>
<protein>
    <submittedName>
        <fullName evidence="2">Phosphotransferase family protein</fullName>
    </submittedName>
</protein>
<dbReference type="InterPro" id="IPR011009">
    <property type="entry name" value="Kinase-like_dom_sf"/>
</dbReference>
<evidence type="ECO:0000313" key="2">
    <source>
        <dbReference type="EMBL" id="GAA4803096.1"/>
    </source>
</evidence>
<dbReference type="SUPFAM" id="SSF56112">
    <property type="entry name" value="Protein kinase-like (PK-like)"/>
    <property type="match status" value="1"/>
</dbReference>
<accession>A0ABP9C1B2</accession>
<dbReference type="Gene3D" id="3.30.200.20">
    <property type="entry name" value="Phosphorylase Kinase, domain 1"/>
    <property type="match status" value="1"/>
</dbReference>
<dbReference type="Proteomes" id="UP001500839">
    <property type="component" value="Unassembled WGS sequence"/>
</dbReference>
<dbReference type="InterPro" id="IPR002575">
    <property type="entry name" value="Aminoglycoside_PTrfase"/>
</dbReference>
<dbReference type="InterPro" id="IPR052898">
    <property type="entry name" value="ACAD10-like"/>
</dbReference>
<dbReference type="PANTHER" id="PTHR47829">
    <property type="entry name" value="HYDROLASE, PUTATIVE (AFU_ORTHOLOGUE AFUA_1G12880)-RELATED"/>
    <property type="match status" value="1"/>
</dbReference>
<dbReference type="CDD" id="cd05154">
    <property type="entry name" value="ACAD10_11_N-like"/>
    <property type="match status" value="1"/>
</dbReference>
<sequence length="343" mass="36045">MNSNAADTERALDLDALGAYLAEQADVVGTLTATRLAGGKSNLTFRVADEAGTAWVVRRPPLAGLTPSAHDMTREYRVTSALAGSGVPVAPAVALCEDESVIGAPFTVMGFVDGKVVRTADELAALTDADIAACTGEMMQLLAALHAVDYTAAGLGDFGRPDGYLQRQATRWLRQWEYVATGDLPDVEVLGKRLLERIPESSAASIVHGDYRIDNVMLAPDDPGRIVAVVDWELSTLGDPLADVAMMCAYRHAALDSVLGFPAAWTQARIPGPQDLAERYAAATGSDLPHWDFYTGLAYLKIGVIAAGIAHRTQAGAAAGEDHAAAAVPEYISLGLTALRAGT</sequence>
<proteinExistence type="predicted"/>
<dbReference type="Pfam" id="PF01636">
    <property type="entry name" value="APH"/>
    <property type="match status" value="1"/>
</dbReference>
<comment type="caution">
    <text evidence="2">The sequence shown here is derived from an EMBL/GenBank/DDBJ whole genome shotgun (WGS) entry which is preliminary data.</text>
</comment>
<dbReference type="PANTHER" id="PTHR47829:SF1">
    <property type="entry name" value="HAD FAMILY PHOSPHATASE"/>
    <property type="match status" value="1"/>
</dbReference>
<feature type="domain" description="Aminoglycoside phosphotransferase" evidence="1">
    <location>
        <begin position="33"/>
        <end position="258"/>
    </location>
</feature>
<name>A0ABP9C1B2_9ACTN</name>
<evidence type="ECO:0000259" key="1">
    <source>
        <dbReference type="Pfam" id="PF01636"/>
    </source>
</evidence>
<dbReference type="RefSeq" id="WP_200173908.1">
    <property type="nucleotide sequence ID" value="NZ_BAABKQ010000001.1"/>
</dbReference>
<organism evidence="2 3">
    <name type="scientific">Tomitella cavernea</name>
    <dbReference type="NCBI Taxonomy" id="1387982"/>
    <lineage>
        <taxon>Bacteria</taxon>
        <taxon>Bacillati</taxon>
        <taxon>Actinomycetota</taxon>
        <taxon>Actinomycetes</taxon>
        <taxon>Mycobacteriales</taxon>
        <taxon>Tomitella</taxon>
    </lineage>
</organism>
<dbReference type="InterPro" id="IPR041726">
    <property type="entry name" value="ACAD10_11_N"/>
</dbReference>
<reference evidence="3" key="1">
    <citation type="journal article" date="2019" name="Int. J. Syst. Evol. Microbiol.">
        <title>The Global Catalogue of Microorganisms (GCM) 10K type strain sequencing project: providing services to taxonomists for standard genome sequencing and annotation.</title>
        <authorList>
            <consortium name="The Broad Institute Genomics Platform"/>
            <consortium name="The Broad Institute Genome Sequencing Center for Infectious Disease"/>
            <person name="Wu L."/>
            <person name="Ma J."/>
        </authorList>
    </citation>
    <scope>NUCLEOTIDE SEQUENCE [LARGE SCALE GENOMIC DNA]</scope>
    <source>
        <strain evidence="3">JCM 18542</strain>
    </source>
</reference>
<dbReference type="EMBL" id="BAABKQ010000001">
    <property type="protein sequence ID" value="GAA4803096.1"/>
    <property type="molecule type" value="Genomic_DNA"/>
</dbReference>
<evidence type="ECO:0000313" key="3">
    <source>
        <dbReference type="Proteomes" id="UP001500839"/>
    </source>
</evidence>